<feature type="coiled-coil region" evidence="2">
    <location>
        <begin position="252"/>
        <end position="279"/>
    </location>
</feature>
<feature type="repeat" description="TPR" evidence="1">
    <location>
        <begin position="289"/>
        <end position="322"/>
    </location>
</feature>
<dbReference type="HOGENOM" id="CLU_048235_0_0_12"/>
<dbReference type="AlphaFoldDB" id="W5ST55"/>
<dbReference type="SMART" id="SM00028">
    <property type="entry name" value="TPR"/>
    <property type="match status" value="4"/>
</dbReference>
<evidence type="ECO:0000256" key="3">
    <source>
        <dbReference type="SAM" id="Phobius"/>
    </source>
</evidence>
<keyword evidence="3" id="KW-0472">Membrane</keyword>
<dbReference type="InterPro" id="IPR019734">
    <property type="entry name" value="TPR_rpt"/>
</dbReference>
<protein>
    <submittedName>
        <fullName evidence="4">Tetratricopeptide repeat family protein</fullName>
    </submittedName>
</protein>
<accession>W5ST55</accession>
<dbReference type="SUPFAM" id="SSF48452">
    <property type="entry name" value="TPR-like"/>
    <property type="match status" value="2"/>
</dbReference>
<proteinExistence type="predicted"/>
<name>W5ST55_BORAN</name>
<dbReference type="EMBL" id="CP005829">
    <property type="protein sequence ID" value="AHH08226.1"/>
    <property type="molecule type" value="Genomic_DNA"/>
</dbReference>
<feature type="transmembrane region" description="Helical" evidence="3">
    <location>
        <begin position="13"/>
        <end position="37"/>
    </location>
</feature>
<dbReference type="PROSITE" id="PS50005">
    <property type="entry name" value="TPR"/>
    <property type="match status" value="2"/>
</dbReference>
<dbReference type="eggNOG" id="COG0457">
    <property type="taxonomic scope" value="Bacteria"/>
</dbReference>
<feature type="repeat" description="TPR" evidence="1">
    <location>
        <begin position="149"/>
        <end position="182"/>
    </location>
</feature>
<evidence type="ECO:0000313" key="5">
    <source>
        <dbReference type="Proteomes" id="UP000019262"/>
    </source>
</evidence>
<gene>
    <name evidence="4" type="ORF">BAN_0089000</name>
</gene>
<evidence type="ECO:0000313" key="4">
    <source>
        <dbReference type="EMBL" id="AHH08226.1"/>
    </source>
</evidence>
<keyword evidence="3" id="KW-0812">Transmembrane</keyword>
<reference evidence="4 5" key="1">
    <citation type="submission" date="2013-04" db="EMBL/GenBank/DDBJ databases">
        <title>Comparative Genomics of Relapsing Fever Spirochetes.</title>
        <authorList>
            <person name="Schwan T.G."/>
            <person name="Raffel S.J."/>
            <person name="Porcella S.F."/>
            <person name="Martens C.A."/>
            <person name="Bruno D.P."/>
            <person name="Rickefs S.M."/>
            <person name="Barbian K.B."/>
        </authorList>
    </citation>
    <scope>NUCLEOTIDE SEQUENCE [LARGE SCALE GENOMIC DNA]</scope>
    <source>
        <strain evidence="4 5">BA2</strain>
    </source>
</reference>
<dbReference type="InterPro" id="IPR011990">
    <property type="entry name" value="TPR-like_helical_dom_sf"/>
</dbReference>
<keyword evidence="2" id="KW-0175">Coiled coil</keyword>
<organism evidence="4 5">
    <name type="scientific">Borrelia anserina BA2</name>
    <dbReference type="NCBI Taxonomy" id="1313293"/>
    <lineage>
        <taxon>Bacteria</taxon>
        <taxon>Pseudomonadati</taxon>
        <taxon>Spirochaetota</taxon>
        <taxon>Spirochaetia</taxon>
        <taxon>Spirochaetales</taxon>
        <taxon>Borreliaceae</taxon>
        <taxon>Borrelia</taxon>
    </lineage>
</organism>
<keyword evidence="1" id="KW-0802">TPR repeat</keyword>
<keyword evidence="3" id="KW-1133">Transmembrane helix</keyword>
<dbReference type="Gene3D" id="1.25.40.10">
    <property type="entry name" value="Tetratricopeptide repeat domain"/>
    <property type="match status" value="3"/>
</dbReference>
<evidence type="ECO:0000256" key="2">
    <source>
        <dbReference type="SAM" id="Coils"/>
    </source>
</evidence>
<sequence length="471" mass="54885">MILINIFLGEVRVLPLFIILSSITISVLVFLFFKIVISSTKIRKKSKYNKTSDKTKKLIEKAVNILKINPNDIRALQTLNDHYYSNKDFENGIKYARKLCQLIEENPTNQGIDSFKAFLSYGVYNLERNFNVEALELLKKAYIMKKNDIDANYYLGIAFLRNEHYKEALHYLTKIYKLNKNKDALKYIGIILFYTGNYTKAVGIFNSISKYIQNDINALSAYAQSLAQLNQDQLALEIANKIKNRDGMIYEALLIESEINSKNNNLSKLENNIREIMKIKPDLPTKIFLKLFYKLGELYIEYENYKKATEVLTQVERIDPHYQKIAEKLEFSKRLNENLALRIYLKSPKEKFDSLASAIILKLYKNKFQIRDKKINEITSQFIDITFQLSNNQWEENLIVRFVRTDQKNFGELFLKDLVSKTKESKLKGLCIAPATFSDKAKQIIEGRLIDLIEGKKLIQILKTLDVSKYI</sequence>
<dbReference type="Proteomes" id="UP000019262">
    <property type="component" value="Chromosome"/>
</dbReference>
<dbReference type="PATRIC" id="fig|1313293.3.peg.265"/>
<evidence type="ECO:0000256" key="1">
    <source>
        <dbReference type="PROSITE-ProRule" id="PRU00339"/>
    </source>
</evidence>